<dbReference type="InterPro" id="IPR008966">
    <property type="entry name" value="Adhesion_dom_sf"/>
</dbReference>
<dbReference type="Gene3D" id="2.60.40.3310">
    <property type="match status" value="1"/>
</dbReference>
<keyword evidence="7" id="KW-1185">Reference proteome</keyword>
<evidence type="ECO:0000313" key="6">
    <source>
        <dbReference type="EMBL" id="RJT41140.1"/>
    </source>
</evidence>
<dbReference type="PANTHER" id="PTHR33420:SF3">
    <property type="entry name" value="FIMBRIAL SUBUNIT ELFA"/>
    <property type="match status" value="1"/>
</dbReference>
<dbReference type="InterPro" id="IPR000259">
    <property type="entry name" value="Adhesion_dom_fimbrial"/>
</dbReference>
<dbReference type="SUPFAM" id="SSF49401">
    <property type="entry name" value="Bacterial adhesins"/>
    <property type="match status" value="1"/>
</dbReference>
<dbReference type="EMBL" id="RAHH01000023">
    <property type="protein sequence ID" value="RJT41140.1"/>
    <property type="molecule type" value="Genomic_DNA"/>
</dbReference>
<name>A0A419N571_9GAMM</name>
<evidence type="ECO:0000313" key="7">
    <source>
        <dbReference type="Proteomes" id="UP000284908"/>
    </source>
</evidence>
<dbReference type="InterPro" id="IPR050263">
    <property type="entry name" value="Bact_Fimbrial_Adh_Pro"/>
</dbReference>
<keyword evidence="3" id="KW-0732">Signal</keyword>
<comment type="caution">
    <text evidence="6">The sequence shown here is derived from an EMBL/GenBank/DDBJ whole genome shotgun (WGS) entry which is preliminary data.</text>
</comment>
<keyword evidence="4" id="KW-0281">Fimbrium</keyword>
<sequence>MKKFICITAFLKKKKALGLVMTVVMAGMFNISLITSAQACTPFRQSLAAPASINLNPTLPVGTVVATVTLTWPTFLSSSDCGVVFNGRTDIFNITGYGSPSGNLYATDIPGLAYRGKITAGWPSNFIGKYWPQSLSSGVGTNSGVSGGSVMVEFVKTGPIQPGTFGPQVIMSAAIASTPWFELYLSSPIIVKPTVPACTVTQSAITLNLDDTNTSQLAALGNTSKDKDFNIPLSCSSASNISLAFSGDIVDAANAVFRNLNSSSANAASVGIQILKDNMPVPTTVGDYLNLGPINGSITIPMTARYYALSNNIDVGTVSSIAYATIIYN</sequence>
<dbReference type="Pfam" id="PF00419">
    <property type="entry name" value="Fimbrial"/>
    <property type="match status" value="1"/>
</dbReference>
<dbReference type="GO" id="GO:0043709">
    <property type="term" value="P:cell adhesion involved in single-species biofilm formation"/>
    <property type="evidence" value="ECO:0007669"/>
    <property type="project" value="TreeGrafter"/>
</dbReference>
<dbReference type="OrthoDB" id="6480114at2"/>
<evidence type="ECO:0000256" key="1">
    <source>
        <dbReference type="ARBA" id="ARBA00004561"/>
    </source>
</evidence>
<evidence type="ECO:0000256" key="2">
    <source>
        <dbReference type="ARBA" id="ARBA00006671"/>
    </source>
</evidence>
<feature type="domain" description="Fimbrial-type adhesion" evidence="5">
    <location>
        <begin position="196"/>
        <end position="328"/>
    </location>
</feature>
<protein>
    <submittedName>
        <fullName evidence="6">Fimbrial protein</fullName>
    </submittedName>
</protein>
<dbReference type="Gene3D" id="2.60.40.1090">
    <property type="entry name" value="Fimbrial-type adhesion domain"/>
    <property type="match status" value="1"/>
</dbReference>
<dbReference type="InterPro" id="IPR036937">
    <property type="entry name" value="Adhesion_dom_fimbrial_sf"/>
</dbReference>
<dbReference type="PANTHER" id="PTHR33420">
    <property type="entry name" value="FIMBRIAL SUBUNIT ELFA-RELATED"/>
    <property type="match status" value="1"/>
</dbReference>
<proteinExistence type="inferred from homology"/>
<dbReference type="GO" id="GO:0009289">
    <property type="term" value="C:pilus"/>
    <property type="evidence" value="ECO:0007669"/>
    <property type="project" value="UniProtKB-SubCell"/>
</dbReference>
<dbReference type="Proteomes" id="UP000284908">
    <property type="component" value="Unassembled WGS sequence"/>
</dbReference>
<accession>A0A419N571</accession>
<evidence type="ECO:0000259" key="5">
    <source>
        <dbReference type="Pfam" id="PF00419"/>
    </source>
</evidence>
<comment type="subcellular location">
    <subcellularLocation>
        <location evidence="1">Fimbrium</location>
    </subcellularLocation>
</comment>
<evidence type="ECO:0000256" key="3">
    <source>
        <dbReference type="ARBA" id="ARBA00022729"/>
    </source>
</evidence>
<comment type="similarity">
    <text evidence="2">Belongs to the fimbrial protein family.</text>
</comment>
<evidence type="ECO:0000256" key="4">
    <source>
        <dbReference type="ARBA" id="ARBA00023263"/>
    </source>
</evidence>
<reference evidence="6 7" key="1">
    <citation type="submission" date="2018-09" db="EMBL/GenBank/DDBJ databases">
        <authorList>
            <person name="Le Fleche-Mateos A."/>
        </authorList>
    </citation>
    <scope>NUCLEOTIDE SEQUENCE [LARGE SCALE GENOMIC DNA]</scope>
    <source>
        <strain evidence="6 7">DSM 27399</strain>
    </source>
</reference>
<organism evidence="6 7">
    <name type="scientific">Rahnella woolbedingensis</name>
    <dbReference type="NCBI Taxonomy" id="1510574"/>
    <lineage>
        <taxon>Bacteria</taxon>
        <taxon>Pseudomonadati</taxon>
        <taxon>Pseudomonadota</taxon>
        <taxon>Gammaproteobacteria</taxon>
        <taxon>Enterobacterales</taxon>
        <taxon>Yersiniaceae</taxon>
        <taxon>Rahnella</taxon>
    </lineage>
</organism>
<dbReference type="AlphaFoldDB" id="A0A419N571"/>
<dbReference type="RefSeq" id="WP_120134096.1">
    <property type="nucleotide sequence ID" value="NZ_RAHH01000023.1"/>
</dbReference>
<gene>
    <name evidence="6" type="ORF">D6C13_18130</name>
</gene>